<feature type="domain" description="IPT/TIG" evidence="2">
    <location>
        <begin position="349"/>
        <end position="431"/>
    </location>
</feature>
<dbReference type="Gene3D" id="2.60.40.10">
    <property type="entry name" value="Immunoglobulins"/>
    <property type="match status" value="5"/>
</dbReference>
<feature type="domain" description="IPT/TIG" evidence="2">
    <location>
        <begin position="107"/>
        <end position="187"/>
    </location>
</feature>
<dbReference type="InterPro" id="IPR013783">
    <property type="entry name" value="Ig-like_fold"/>
</dbReference>
<dbReference type="PROSITE" id="PS51257">
    <property type="entry name" value="PROKAR_LIPOPROTEIN"/>
    <property type="match status" value="1"/>
</dbReference>
<protein>
    <recommendedName>
        <fullName evidence="2">IPT/TIG domain-containing protein</fullName>
    </recommendedName>
</protein>
<dbReference type="EMBL" id="JABAIA010000002">
    <property type="protein sequence ID" value="NLR66435.1"/>
    <property type="molecule type" value="Genomic_DNA"/>
</dbReference>
<comment type="caution">
    <text evidence="3">The sequence shown here is derived from an EMBL/GenBank/DDBJ whole genome shotgun (WGS) entry which is preliminary data.</text>
</comment>
<reference evidence="3 4" key="1">
    <citation type="submission" date="2020-04" db="EMBL/GenBank/DDBJ databases">
        <authorList>
            <person name="Yin C."/>
        </authorList>
    </citation>
    <scope>NUCLEOTIDE SEQUENCE [LARGE SCALE GENOMIC DNA]</scope>
    <source>
        <strain evidence="3 4">Ae27</strain>
    </source>
</reference>
<name>A0A847RZ92_9BACT</name>
<dbReference type="CDD" id="cd00102">
    <property type="entry name" value="IPT"/>
    <property type="match status" value="1"/>
</dbReference>
<evidence type="ECO:0000259" key="2">
    <source>
        <dbReference type="SMART" id="SM00429"/>
    </source>
</evidence>
<dbReference type="PANTHER" id="PTHR46769:SF2">
    <property type="entry name" value="FIBROCYSTIN-L ISOFORM 2 PRECURSOR-RELATED"/>
    <property type="match status" value="1"/>
</dbReference>
<evidence type="ECO:0000313" key="4">
    <source>
        <dbReference type="Proteomes" id="UP000570474"/>
    </source>
</evidence>
<dbReference type="SUPFAM" id="SSF63829">
    <property type="entry name" value="Calcium-dependent phosphotriesterase"/>
    <property type="match status" value="1"/>
</dbReference>
<evidence type="ECO:0000256" key="1">
    <source>
        <dbReference type="ARBA" id="ARBA00022729"/>
    </source>
</evidence>
<proteinExistence type="predicted"/>
<feature type="domain" description="IPT/TIG" evidence="2">
    <location>
        <begin position="268"/>
        <end position="346"/>
    </location>
</feature>
<dbReference type="CDD" id="cd00603">
    <property type="entry name" value="IPT_PCSR"/>
    <property type="match status" value="2"/>
</dbReference>
<dbReference type="RefSeq" id="WP_168872361.1">
    <property type="nucleotide sequence ID" value="NZ_JABAIA010000002.1"/>
</dbReference>
<dbReference type="Gene3D" id="2.120.10.30">
    <property type="entry name" value="TolB, C-terminal domain"/>
    <property type="match status" value="2"/>
</dbReference>
<dbReference type="InterPro" id="IPR014756">
    <property type="entry name" value="Ig_E-set"/>
</dbReference>
<organism evidence="3 4">
    <name type="scientific">Chitinophaga varians</name>
    <dbReference type="NCBI Taxonomy" id="2202339"/>
    <lineage>
        <taxon>Bacteria</taxon>
        <taxon>Pseudomonadati</taxon>
        <taxon>Bacteroidota</taxon>
        <taxon>Chitinophagia</taxon>
        <taxon>Chitinophagales</taxon>
        <taxon>Chitinophagaceae</taxon>
        <taxon>Chitinophaga</taxon>
    </lineage>
</organism>
<keyword evidence="4" id="KW-1185">Reference proteome</keyword>
<dbReference type="InterPro" id="IPR002909">
    <property type="entry name" value="IPT_dom"/>
</dbReference>
<dbReference type="SUPFAM" id="SSF81296">
    <property type="entry name" value="E set domains"/>
    <property type="match status" value="5"/>
</dbReference>
<accession>A0A847RZ92</accession>
<feature type="domain" description="IPT/TIG" evidence="2">
    <location>
        <begin position="188"/>
        <end position="266"/>
    </location>
</feature>
<evidence type="ECO:0000313" key="3">
    <source>
        <dbReference type="EMBL" id="NLR66435.1"/>
    </source>
</evidence>
<keyword evidence="1" id="KW-0732">Signal</keyword>
<feature type="domain" description="IPT/TIG" evidence="2">
    <location>
        <begin position="28"/>
        <end position="106"/>
    </location>
</feature>
<dbReference type="Proteomes" id="UP000570474">
    <property type="component" value="Unassembled WGS sequence"/>
</dbReference>
<gene>
    <name evidence="3" type="ORF">HGH92_19155</name>
</gene>
<dbReference type="InterPro" id="IPR052387">
    <property type="entry name" value="Fibrocystin"/>
</dbReference>
<sequence length="726" mass="74967">MKSLLYFLCGLLLLTACKRNRDEGMDIPPSITSFWPNSGKAGTIVTINGTGFNRKDNEVTFNGATATVLDVNDTVMTVLAPASGSSGKLSVKTNGKELEAGSYTYQDLSVRGASPLNGPAGTNVVILGEGFSSINAPAKVLVNGKEATITSVNDTTLIASVPVSAGSGTIKVMVDGKEVNGPAFLFQNISKIKPLKGGKGTQVTITGEGFNAVAANNAIAFNGKAGTVISATTTQLVVATPDDVATGPLTVTINGQKTVGPVFTVIPPPVLATVAPLSGPAGKDVTITGANFSSEIDENNVMFNGIAGVVKQATDKELLVTIPVGAGTGNMKVWVNGQETGGPQFKEQNLGVASLSPDNGLAGTTVTVAGIGFSTNPADNIVTFNGVPATVLSATATTLEVTAPATVSTGTVNVKVNSLDAIGPVFRHAGVMTLAGGPGTGMFVGTTGLTGDRNGNLYFLQGQQVQKLSPDGIVSTYTGGTVSAHQDGPLATALFQNPRTITTDIYDNIYVLEGIGQRNYVRKITPAGNVTTVLTILDNLSGALAVDNNGAIYVGKMYQGVYKSESNGSLTKFSSFPHTVPDKMALDALGNLYYAGGDYNNPFIVVAPASGTSRYLCGSVFETGFVDGNGPVARLGSPLCTVLDPSTGNIFFVDNMNMCIRYVTPSGTVKTVTGAGGTFDSFKAGYKDGTLTEALFKNMNGIHVDRSGNIYVLDQYNNAVRKIFVK</sequence>
<dbReference type="InterPro" id="IPR011042">
    <property type="entry name" value="6-blade_b-propeller_TolB-like"/>
</dbReference>
<dbReference type="Pfam" id="PF01833">
    <property type="entry name" value="TIG"/>
    <property type="match status" value="5"/>
</dbReference>
<dbReference type="PANTHER" id="PTHR46769">
    <property type="entry name" value="POLYCYSTIC KIDNEY AND HEPATIC DISEASE 1 (AUTOSOMAL RECESSIVE)-LIKE 1"/>
    <property type="match status" value="1"/>
</dbReference>
<dbReference type="AlphaFoldDB" id="A0A847RZ92"/>
<dbReference type="SMART" id="SM00429">
    <property type="entry name" value="IPT"/>
    <property type="match status" value="5"/>
</dbReference>